<evidence type="ECO:0000256" key="7">
    <source>
        <dbReference type="ARBA" id="ARBA00047899"/>
    </source>
</evidence>
<dbReference type="GO" id="GO:0005524">
    <property type="term" value="F:ATP binding"/>
    <property type="evidence" value="ECO:0007669"/>
    <property type="project" value="UniProtKB-UniRule"/>
</dbReference>
<dbReference type="KEGG" id="ttq:NIES37_53820"/>
<evidence type="ECO:0000256" key="4">
    <source>
        <dbReference type="ARBA" id="ARBA00022741"/>
    </source>
</evidence>
<dbReference type="PANTHER" id="PTHR24363">
    <property type="entry name" value="SERINE/THREONINE PROTEIN KINASE"/>
    <property type="match status" value="1"/>
</dbReference>
<keyword evidence="4 9" id="KW-0547">Nucleotide-binding</keyword>
<evidence type="ECO:0000313" key="13">
    <source>
        <dbReference type="Proteomes" id="UP000218785"/>
    </source>
</evidence>
<dbReference type="CDD" id="cd14014">
    <property type="entry name" value="STKc_PknB_like"/>
    <property type="match status" value="1"/>
</dbReference>
<feature type="region of interest" description="Disordered" evidence="10">
    <location>
        <begin position="364"/>
        <end position="441"/>
    </location>
</feature>
<dbReference type="InterPro" id="IPR025344">
    <property type="entry name" value="CDP1-like_IMS"/>
</dbReference>
<dbReference type="InterPro" id="IPR017441">
    <property type="entry name" value="Protein_kinase_ATP_BS"/>
</dbReference>
<feature type="region of interest" description="Disordered" evidence="10">
    <location>
        <begin position="307"/>
        <end position="332"/>
    </location>
</feature>
<feature type="compositionally biased region" description="Low complexity" evidence="10">
    <location>
        <begin position="364"/>
        <end position="382"/>
    </location>
</feature>
<feature type="binding site" evidence="9">
    <location>
        <position position="41"/>
    </location>
    <ligand>
        <name>ATP</name>
        <dbReference type="ChEBI" id="CHEBI:30616"/>
    </ligand>
</feature>
<keyword evidence="2 12" id="KW-0723">Serine/threonine-protein kinase</keyword>
<name>A0A1Z4N6M6_9CYAN</name>
<feature type="compositionally biased region" description="Low complexity" evidence="10">
    <location>
        <begin position="389"/>
        <end position="414"/>
    </location>
</feature>
<keyword evidence="6 9" id="KW-0067">ATP-binding</keyword>
<evidence type="ECO:0000313" key="12">
    <source>
        <dbReference type="EMBL" id="BAZ01383.1"/>
    </source>
</evidence>
<sequence length="579" mass="63293">MTLTLLNNRYQVLRVLGSGGFGETFLAEDTQMPSSRRCVIKQLKPVANNPQVYQLVQQRFQQEAAILEELGDRSNQIPKLYAYFVENGQFYLVQEYIEGNTLTQIIKQQGLLSESAVRDILINILPVLEFVHSKRIVHRDIKPDNIILRFADSKPILIDFGAVKVSMGTIMTASGNSSQSIVIGTPGFMPMEQSVGRPVFSSDLYSLALTAIYLLTGKLPSEFPTDHGTGDILWRNAAPNTSADFAVVLDKAIQQSPRDRYLSARDMLAALQTPSAPTVPIIAPTIITTPTPPVSSGYAEIPTVAASPAPQYQPPTPPPSPYPNPPVPTSQSLGTWQQGVIIGGAIGIVVVGGLWLVQGKLSNQPQPVASVSPSSSPSVSPQITDTEVSSGNSSTKTNTDTSSGNSSTKTNTDTPVVKPTTKAVIPAQTNTPIPSPQTTENPEDTIEVLTEAEAKNLINNWLQAKKVMFAPPYNPQPAEELTTGKQYEQVAGYDGSINSLKTDGHYYKYGLQQIDSVDDFFVEGKEAMIQVKVTEDRKLFDRNGNILPKETDFKTRTVRYEFELIDHRWKISATEILTK</sequence>
<evidence type="ECO:0000256" key="9">
    <source>
        <dbReference type="PROSITE-ProRule" id="PRU10141"/>
    </source>
</evidence>
<dbReference type="AlphaFoldDB" id="A0A1Z4N6M6"/>
<dbReference type="PROSITE" id="PS50011">
    <property type="entry name" value="PROTEIN_KINASE_DOM"/>
    <property type="match status" value="1"/>
</dbReference>
<evidence type="ECO:0000256" key="6">
    <source>
        <dbReference type="ARBA" id="ARBA00022840"/>
    </source>
</evidence>
<dbReference type="PANTHER" id="PTHR24363:SF0">
    <property type="entry name" value="SERINE_THREONINE KINASE LIKE DOMAIN CONTAINING 1"/>
    <property type="match status" value="1"/>
</dbReference>
<dbReference type="SUPFAM" id="SSF56112">
    <property type="entry name" value="Protein kinase-like (PK-like)"/>
    <property type="match status" value="1"/>
</dbReference>
<dbReference type="Gene3D" id="3.30.200.20">
    <property type="entry name" value="Phosphorylase Kinase, domain 1"/>
    <property type="match status" value="1"/>
</dbReference>
<keyword evidence="3" id="KW-0808">Transferase</keyword>
<dbReference type="GO" id="GO:0004674">
    <property type="term" value="F:protein serine/threonine kinase activity"/>
    <property type="evidence" value="ECO:0007669"/>
    <property type="project" value="UniProtKB-KW"/>
</dbReference>
<evidence type="ECO:0000256" key="2">
    <source>
        <dbReference type="ARBA" id="ARBA00022527"/>
    </source>
</evidence>
<dbReference type="Gene3D" id="1.10.510.10">
    <property type="entry name" value="Transferase(Phosphotransferase) domain 1"/>
    <property type="match status" value="1"/>
</dbReference>
<evidence type="ECO:0000256" key="3">
    <source>
        <dbReference type="ARBA" id="ARBA00022679"/>
    </source>
</evidence>
<dbReference type="PROSITE" id="PS00108">
    <property type="entry name" value="PROTEIN_KINASE_ST"/>
    <property type="match status" value="1"/>
</dbReference>
<dbReference type="RefSeq" id="WP_199347362.1">
    <property type="nucleotide sequence ID" value="NZ_CAWNJS010000001.1"/>
</dbReference>
<dbReference type="Pfam" id="PF13355">
    <property type="entry name" value="ARC6-like_IMS"/>
    <property type="match status" value="1"/>
</dbReference>
<evidence type="ECO:0000259" key="11">
    <source>
        <dbReference type="PROSITE" id="PS50011"/>
    </source>
</evidence>
<protein>
    <recommendedName>
        <fullName evidence="1">non-specific serine/threonine protein kinase</fullName>
        <ecNumber evidence="1">2.7.11.1</ecNumber>
    </recommendedName>
</protein>
<dbReference type="PROSITE" id="PS00107">
    <property type="entry name" value="PROTEIN_KINASE_ATP"/>
    <property type="match status" value="1"/>
</dbReference>
<evidence type="ECO:0000256" key="1">
    <source>
        <dbReference type="ARBA" id="ARBA00012513"/>
    </source>
</evidence>
<dbReference type="InterPro" id="IPR000719">
    <property type="entry name" value="Prot_kinase_dom"/>
</dbReference>
<feature type="compositionally biased region" description="Pro residues" evidence="10">
    <location>
        <begin position="311"/>
        <end position="328"/>
    </location>
</feature>
<dbReference type="EMBL" id="AP018248">
    <property type="protein sequence ID" value="BAZ01383.1"/>
    <property type="molecule type" value="Genomic_DNA"/>
</dbReference>
<dbReference type="EC" id="2.7.11.1" evidence="1"/>
<feature type="compositionally biased region" description="Polar residues" evidence="10">
    <location>
        <begin position="427"/>
        <end position="440"/>
    </location>
</feature>
<comment type="catalytic activity">
    <reaction evidence="8">
        <text>L-seryl-[protein] + ATP = O-phospho-L-seryl-[protein] + ADP + H(+)</text>
        <dbReference type="Rhea" id="RHEA:17989"/>
        <dbReference type="Rhea" id="RHEA-COMP:9863"/>
        <dbReference type="Rhea" id="RHEA-COMP:11604"/>
        <dbReference type="ChEBI" id="CHEBI:15378"/>
        <dbReference type="ChEBI" id="CHEBI:29999"/>
        <dbReference type="ChEBI" id="CHEBI:30616"/>
        <dbReference type="ChEBI" id="CHEBI:83421"/>
        <dbReference type="ChEBI" id="CHEBI:456216"/>
        <dbReference type="EC" id="2.7.11.1"/>
    </reaction>
</comment>
<dbReference type="Proteomes" id="UP000218785">
    <property type="component" value="Chromosome"/>
</dbReference>
<evidence type="ECO:0000256" key="5">
    <source>
        <dbReference type="ARBA" id="ARBA00022777"/>
    </source>
</evidence>
<reference evidence="12 13" key="1">
    <citation type="submission" date="2017-06" db="EMBL/GenBank/DDBJ databases">
        <title>Genome sequencing of cyanobaciteial culture collection at National Institute for Environmental Studies (NIES).</title>
        <authorList>
            <person name="Hirose Y."/>
            <person name="Shimura Y."/>
            <person name="Fujisawa T."/>
            <person name="Nakamura Y."/>
            <person name="Kawachi M."/>
        </authorList>
    </citation>
    <scope>NUCLEOTIDE SEQUENCE [LARGE SCALE GENOMIC DNA]</scope>
    <source>
        <strain evidence="12 13">NIES-37</strain>
    </source>
</reference>
<accession>A0A1Z4N6M6</accession>
<proteinExistence type="predicted"/>
<dbReference type="SMART" id="SM00220">
    <property type="entry name" value="S_TKc"/>
    <property type="match status" value="1"/>
</dbReference>
<gene>
    <name evidence="12" type="ORF">NIES37_53820</name>
</gene>
<evidence type="ECO:0000256" key="10">
    <source>
        <dbReference type="SAM" id="MobiDB-lite"/>
    </source>
</evidence>
<evidence type="ECO:0000256" key="8">
    <source>
        <dbReference type="ARBA" id="ARBA00048679"/>
    </source>
</evidence>
<dbReference type="InterPro" id="IPR008271">
    <property type="entry name" value="Ser/Thr_kinase_AS"/>
</dbReference>
<dbReference type="InterPro" id="IPR011009">
    <property type="entry name" value="Kinase-like_dom_sf"/>
</dbReference>
<comment type="catalytic activity">
    <reaction evidence="7">
        <text>L-threonyl-[protein] + ATP = O-phospho-L-threonyl-[protein] + ADP + H(+)</text>
        <dbReference type="Rhea" id="RHEA:46608"/>
        <dbReference type="Rhea" id="RHEA-COMP:11060"/>
        <dbReference type="Rhea" id="RHEA-COMP:11605"/>
        <dbReference type="ChEBI" id="CHEBI:15378"/>
        <dbReference type="ChEBI" id="CHEBI:30013"/>
        <dbReference type="ChEBI" id="CHEBI:30616"/>
        <dbReference type="ChEBI" id="CHEBI:61977"/>
        <dbReference type="ChEBI" id="CHEBI:456216"/>
        <dbReference type="EC" id="2.7.11.1"/>
    </reaction>
</comment>
<dbReference type="Pfam" id="PF00069">
    <property type="entry name" value="Pkinase"/>
    <property type="match status" value="1"/>
</dbReference>
<keyword evidence="13" id="KW-1185">Reference proteome</keyword>
<organism evidence="12 13">
    <name type="scientific">Tolypothrix tenuis PCC 7101</name>
    <dbReference type="NCBI Taxonomy" id="231146"/>
    <lineage>
        <taxon>Bacteria</taxon>
        <taxon>Bacillati</taxon>
        <taxon>Cyanobacteriota</taxon>
        <taxon>Cyanophyceae</taxon>
        <taxon>Nostocales</taxon>
        <taxon>Tolypothrichaceae</taxon>
        <taxon>Tolypothrix</taxon>
    </lineage>
</organism>
<feature type="domain" description="Protein kinase" evidence="11">
    <location>
        <begin position="10"/>
        <end position="279"/>
    </location>
</feature>
<keyword evidence="5 12" id="KW-0418">Kinase</keyword>